<dbReference type="GO" id="GO:0003677">
    <property type="term" value="F:DNA binding"/>
    <property type="evidence" value="ECO:0007669"/>
    <property type="project" value="InterPro"/>
</dbReference>
<evidence type="ECO:0000313" key="2">
    <source>
        <dbReference type="EMBL" id="SFB13922.1"/>
    </source>
</evidence>
<dbReference type="Pfam" id="PF01609">
    <property type="entry name" value="DDE_Tnp_1"/>
    <property type="match status" value="1"/>
</dbReference>
<proteinExistence type="predicted"/>
<evidence type="ECO:0000259" key="1">
    <source>
        <dbReference type="Pfam" id="PF01609"/>
    </source>
</evidence>
<dbReference type="RefSeq" id="WP_143555603.1">
    <property type="nucleotide sequence ID" value="NZ_FOJX01000015.1"/>
</dbReference>
<gene>
    <name evidence="2" type="ORF">SAMN05216587_11534</name>
</gene>
<accession>A0A1I0YL51</accession>
<feature type="domain" description="Transposase IS4-like" evidence="1">
    <location>
        <begin position="170"/>
        <end position="381"/>
    </location>
</feature>
<dbReference type="GO" id="GO:0004803">
    <property type="term" value="F:transposase activity"/>
    <property type="evidence" value="ECO:0007669"/>
    <property type="project" value="InterPro"/>
</dbReference>
<dbReference type="GO" id="GO:0006313">
    <property type="term" value="P:DNA transposition"/>
    <property type="evidence" value="ECO:0007669"/>
    <property type="project" value="InterPro"/>
</dbReference>
<organism evidence="2 3">
    <name type="scientific">Selenomonas ruminantium</name>
    <dbReference type="NCBI Taxonomy" id="971"/>
    <lineage>
        <taxon>Bacteria</taxon>
        <taxon>Bacillati</taxon>
        <taxon>Bacillota</taxon>
        <taxon>Negativicutes</taxon>
        <taxon>Selenomonadales</taxon>
        <taxon>Selenomonadaceae</taxon>
        <taxon>Selenomonas</taxon>
    </lineage>
</organism>
<dbReference type="AlphaFoldDB" id="A0A1I0YL51"/>
<sequence length="388" mass="43926">MLRSYLLSIWLKCTSLVDWDERLKSDESLAILSGFSPDHTPSYGAFYDFFHRLWPGCNNFLPHLRYRRKKPPKGKGNGEKSPSFDKDHAATIIKYFEGHGAGGILKIKLFIIGEIFSRIFLAGSIRKGLLNTKNMVLAGDGTPVVVSNRERSHSICDCHKQSIDKCCHKRWFSQPDANWGWDSSRNFFYYGYTLYLFTDANSGLPVFPILERASRHDLPSMLHGLACLKAFLADWNISALILDSAHDAAAVYKMCSKNSLTPFIDLNPRGTKSAEDKGYTIGNDGVPICPLGLPMKPNGTDKKRHRAKYICPKTKYAERLCMCDNRCTKSTYGRVVNISLKDDPRLFCDPPRGSTQWKQVYNKRTSAERANKRIKSTGYWKKGTIGLL</sequence>
<protein>
    <submittedName>
        <fullName evidence="2">Transposase DDE domain-containing protein</fullName>
    </submittedName>
</protein>
<evidence type="ECO:0000313" key="3">
    <source>
        <dbReference type="Proteomes" id="UP000183843"/>
    </source>
</evidence>
<name>A0A1I0YL51_SELRU</name>
<dbReference type="Proteomes" id="UP000183843">
    <property type="component" value="Unassembled WGS sequence"/>
</dbReference>
<reference evidence="2 3" key="1">
    <citation type="submission" date="2016-10" db="EMBL/GenBank/DDBJ databases">
        <authorList>
            <person name="de Groot N.N."/>
        </authorList>
    </citation>
    <scope>NUCLEOTIDE SEQUENCE [LARGE SCALE GENOMIC DNA]</scope>
    <source>
        <strain evidence="2 3">L14</strain>
    </source>
</reference>
<dbReference type="EMBL" id="FOJX01000015">
    <property type="protein sequence ID" value="SFB13922.1"/>
    <property type="molecule type" value="Genomic_DNA"/>
</dbReference>
<dbReference type="InterPro" id="IPR002559">
    <property type="entry name" value="Transposase_11"/>
</dbReference>